<keyword evidence="2" id="KW-1185">Reference proteome</keyword>
<accession>A0ACC6RHC6</accession>
<proteinExistence type="predicted"/>
<evidence type="ECO:0000313" key="2">
    <source>
        <dbReference type="Proteomes" id="UP001392318"/>
    </source>
</evidence>
<gene>
    <name evidence="1" type="ORF">VSR83_12340</name>
</gene>
<sequence>MKKLIAAVSLVVLTALSGCAVPGAVSPTATAQQTAVLTTLAKFQSQAVAACNVIQPILTAAGLIDPSIHLAATANGLLCTALASTDLETVKTMSDTGIPAVESAVNASTLLPADKKDDLILALGAFQGSLNAATQTYTSATPASK</sequence>
<dbReference type="EMBL" id="JAYMRU010000007">
    <property type="protein sequence ID" value="MEM5400872.1"/>
    <property type="molecule type" value="Genomic_DNA"/>
</dbReference>
<comment type="caution">
    <text evidence="1">The sequence shown here is derived from an EMBL/GenBank/DDBJ whole genome shotgun (WGS) entry which is preliminary data.</text>
</comment>
<evidence type="ECO:0000313" key="1">
    <source>
        <dbReference type="EMBL" id="MEM5400872.1"/>
    </source>
</evidence>
<name>A0ACC6RHC6_9BURK</name>
<reference evidence="1" key="1">
    <citation type="submission" date="2024-01" db="EMBL/GenBank/DDBJ databases">
        <title>The diversity of rhizobia nodulating Mimosa spp. in eleven states of Brazil covering several biomes is determined by host plant, location, and edaphic factors.</title>
        <authorList>
            <person name="Rouws L."/>
            <person name="Barauna A."/>
            <person name="Beukes C."/>
            <person name="De Faria S.M."/>
            <person name="Gross E."/>
            <person name="Dos Reis Junior F.B."/>
            <person name="Simon M."/>
            <person name="Maluk M."/>
            <person name="Odee D.W."/>
            <person name="Kenicer G."/>
            <person name="Young J.P.W."/>
            <person name="Reis V.M."/>
            <person name="Zilli J."/>
            <person name="James E.K."/>
        </authorList>
    </citation>
    <scope>NUCLEOTIDE SEQUENCE</scope>
    <source>
        <strain evidence="1">JPY452</strain>
    </source>
</reference>
<protein>
    <submittedName>
        <fullName evidence="1">Uncharacterized protein</fullName>
    </submittedName>
</protein>
<dbReference type="Proteomes" id="UP001392318">
    <property type="component" value="Unassembled WGS sequence"/>
</dbReference>
<organism evidence="1 2">
    <name type="scientific">Paraburkholderia unamae</name>
    <dbReference type="NCBI Taxonomy" id="219649"/>
    <lineage>
        <taxon>Bacteria</taxon>
        <taxon>Pseudomonadati</taxon>
        <taxon>Pseudomonadota</taxon>
        <taxon>Betaproteobacteria</taxon>
        <taxon>Burkholderiales</taxon>
        <taxon>Burkholderiaceae</taxon>
        <taxon>Paraburkholderia</taxon>
    </lineage>
</organism>